<dbReference type="Proteomes" id="UP001385951">
    <property type="component" value="Unassembled WGS sequence"/>
</dbReference>
<feature type="compositionally biased region" description="Acidic residues" evidence="1">
    <location>
        <begin position="172"/>
        <end position="183"/>
    </location>
</feature>
<feature type="region of interest" description="Disordered" evidence="1">
    <location>
        <begin position="1"/>
        <end position="48"/>
    </location>
</feature>
<organism evidence="2 3">
    <name type="scientific">Cerrena zonata</name>
    <dbReference type="NCBI Taxonomy" id="2478898"/>
    <lineage>
        <taxon>Eukaryota</taxon>
        <taxon>Fungi</taxon>
        <taxon>Dikarya</taxon>
        <taxon>Basidiomycota</taxon>
        <taxon>Agaricomycotina</taxon>
        <taxon>Agaricomycetes</taxon>
        <taxon>Polyporales</taxon>
        <taxon>Cerrenaceae</taxon>
        <taxon>Cerrena</taxon>
    </lineage>
</organism>
<accession>A0AAW0FCI5</accession>
<feature type="compositionally biased region" description="Basic and acidic residues" evidence="1">
    <location>
        <begin position="118"/>
        <end position="128"/>
    </location>
</feature>
<dbReference type="AlphaFoldDB" id="A0AAW0FCI5"/>
<evidence type="ECO:0000313" key="2">
    <source>
        <dbReference type="EMBL" id="KAK7677707.1"/>
    </source>
</evidence>
<protein>
    <submittedName>
        <fullName evidence="2">Uncharacterized protein</fullName>
    </submittedName>
</protein>
<sequence>MPASMLPSPPATRSRTRRTSSEHPQPDPSLSTSSKGKGKPKQVKFSNNIQVKLIYPDLNLESDLSDLTEVDETIMPITPSPARLRSKGDKYRSSSQQSQSGNEGPAILNLGRRGKIVTLKEESTKGEENELEASNADEPLEDQPDASSRVRRTPMKNRLQSRQLQMLMPPSDSDDEGGDDQSVDIEQSVNGNSDADNEEEAADANVWEGSEVGDEEALLSQPRTLRNGKVIEDDPFADDLPELTEEEEEGRIVYRNNRKMLLHQEKPNSDSTNYKPPTI</sequence>
<comment type="caution">
    <text evidence="2">The sequence shown here is derived from an EMBL/GenBank/DDBJ whole genome shotgun (WGS) entry which is preliminary data.</text>
</comment>
<reference evidence="2 3" key="1">
    <citation type="submission" date="2022-09" db="EMBL/GenBank/DDBJ databases">
        <authorList>
            <person name="Palmer J.M."/>
        </authorList>
    </citation>
    <scope>NUCLEOTIDE SEQUENCE [LARGE SCALE GENOMIC DNA]</scope>
    <source>
        <strain evidence="2 3">DSM 7382</strain>
    </source>
</reference>
<proteinExistence type="predicted"/>
<feature type="compositionally biased region" description="Acidic residues" evidence="1">
    <location>
        <begin position="233"/>
        <end position="249"/>
    </location>
</feature>
<evidence type="ECO:0000313" key="3">
    <source>
        <dbReference type="Proteomes" id="UP001385951"/>
    </source>
</evidence>
<name>A0AAW0FCI5_9APHY</name>
<gene>
    <name evidence="2" type="ORF">QCA50_019259</name>
</gene>
<keyword evidence="3" id="KW-1185">Reference proteome</keyword>
<feature type="compositionally biased region" description="Polar residues" evidence="1">
    <location>
        <begin position="269"/>
        <end position="279"/>
    </location>
</feature>
<dbReference type="EMBL" id="JASBNA010000083">
    <property type="protein sequence ID" value="KAK7677707.1"/>
    <property type="molecule type" value="Genomic_DNA"/>
</dbReference>
<feature type="region of interest" description="Disordered" evidence="1">
    <location>
        <begin position="69"/>
        <end position="279"/>
    </location>
</feature>
<evidence type="ECO:0000256" key="1">
    <source>
        <dbReference type="SAM" id="MobiDB-lite"/>
    </source>
</evidence>